<sequence>MTRALVYASELILFTLASVLTLLSILLPSWISYHDSGPPSGHPLTYHLGLHSRCSTSSCTPFPRPSDCHGPDRTFCSIWRSVGFLMSLAVVLEAATIVCFMTILMGGKAKREQGWWVVTGMMGVTAILQATAVGLVGGVFIKDERFFEGWELGGAGFWRGDVWWGWCCWRGVGGESVVAGKRRGVCDFAVEEGDW</sequence>
<feature type="transmembrane region" description="Helical" evidence="1">
    <location>
        <begin position="116"/>
        <end position="141"/>
    </location>
</feature>
<evidence type="ECO:0000256" key="1">
    <source>
        <dbReference type="SAM" id="Phobius"/>
    </source>
</evidence>
<keyword evidence="1" id="KW-0812">Transmembrane</keyword>
<dbReference type="AlphaFoldDB" id="U4L5B3"/>
<name>U4L5B3_PYROM</name>
<keyword evidence="1" id="KW-1133">Transmembrane helix</keyword>
<accession>U4L5B3</accession>
<reference evidence="2 3" key="1">
    <citation type="journal article" date="2013" name="PLoS Genet.">
        <title>The genome and development-dependent transcriptomes of Pyronema confluens: a window into fungal evolution.</title>
        <authorList>
            <person name="Traeger S."/>
            <person name="Altegoer F."/>
            <person name="Freitag M."/>
            <person name="Gabaldon T."/>
            <person name="Kempken F."/>
            <person name="Kumar A."/>
            <person name="Marcet-Houben M."/>
            <person name="Poggeler S."/>
            <person name="Stajich J.E."/>
            <person name="Nowrousian M."/>
        </authorList>
    </citation>
    <scope>NUCLEOTIDE SEQUENCE [LARGE SCALE GENOMIC DNA]</scope>
    <source>
        <strain evidence="3">CBS 100304</strain>
        <tissue evidence="2">Vegetative mycelium</tissue>
    </source>
</reference>
<evidence type="ECO:0000313" key="2">
    <source>
        <dbReference type="EMBL" id="CCX12237.1"/>
    </source>
</evidence>
<proteinExistence type="predicted"/>
<dbReference type="OrthoDB" id="61370at2759"/>
<dbReference type="Proteomes" id="UP000018144">
    <property type="component" value="Unassembled WGS sequence"/>
</dbReference>
<keyword evidence="3" id="KW-1185">Reference proteome</keyword>
<dbReference type="Gene3D" id="1.20.140.150">
    <property type="match status" value="1"/>
</dbReference>
<protein>
    <submittedName>
        <fullName evidence="2">Uncharacterized protein</fullName>
    </submittedName>
</protein>
<feature type="transmembrane region" description="Helical" evidence="1">
    <location>
        <begin position="82"/>
        <end position="104"/>
    </location>
</feature>
<dbReference type="eggNOG" id="ENOG502S2KS">
    <property type="taxonomic scope" value="Eukaryota"/>
</dbReference>
<dbReference type="OMA" id="CTIWRTI"/>
<keyword evidence="1" id="KW-0472">Membrane</keyword>
<feature type="transmembrane region" description="Helical" evidence="1">
    <location>
        <begin position="12"/>
        <end position="31"/>
    </location>
</feature>
<gene>
    <name evidence="2" type="ORF">PCON_11831</name>
</gene>
<evidence type="ECO:0000313" key="3">
    <source>
        <dbReference type="Proteomes" id="UP000018144"/>
    </source>
</evidence>
<organism evidence="2 3">
    <name type="scientific">Pyronema omphalodes (strain CBS 100304)</name>
    <name type="common">Pyronema confluens</name>
    <dbReference type="NCBI Taxonomy" id="1076935"/>
    <lineage>
        <taxon>Eukaryota</taxon>
        <taxon>Fungi</taxon>
        <taxon>Dikarya</taxon>
        <taxon>Ascomycota</taxon>
        <taxon>Pezizomycotina</taxon>
        <taxon>Pezizomycetes</taxon>
        <taxon>Pezizales</taxon>
        <taxon>Pyronemataceae</taxon>
        <taxon>Pyronema</taxon>
    </lineage>
</organism>
<dbReference type="EMBL" id="HF935685">
    <property type="protein sequence ID" value="CCX12237.1"/>
    <property type="molecule type" value="Genomic_DNA"/>
</dbReference>